<keyword evidence="1" id="KW-1133">Transmembrane helix</keyword>
<evidence type="ECO:0000256" key="1">
    <source>
        <dbReference type="SAM" id="Phobius"/>
    </source>
</evidence>
<accession>A0A062XVP6</accession>
<feature type="transmembrane region" description="Helical" evidence="1">
    <location>
        <begin position="824"/>
        <end position="841"/>
    </location>
</feature>
<organism evidence="2 3">
    <name type="scientific">Thermoanaerobaculum aquaticum</name>
    <dbReference type="NCBI Taxonomy" id="1312852"/>
    <lineage>
        <taxon>Bacteria</taxon>
        <taxon>Pseudomonadati</taxon>
        <taxon>Acidobacteriota</taxon>
        <taxon>Thermoanaerobaculia</taxon>
        <taxon>Thermoanaerobaculales</taxon>
        <taxon>Thermoanaerobaculaceae</taxon>
        <taxon>Thermoanaerobaculum</taxon>
    </lineage>
</organism>
<feature type="transmembrane region" description="Helical" evidence="1">
    <location>
        <begin position="465"/>
        <end position="483"/>
    </location>
</feature>
<feature type="transmembrane region" description="Helical" evidence="1">
    <location>
        <begin position="686"/>
        <end position="708"/>
    </location>
</feature>
<dbReference type="STRING" id="1312852.EG19_03660"/>
<feature type="transmembrane region" description="Helical" evidence="1">
    <location>
        <begin position="202"/>
        <end position="224"/>
    </location>
</feature>
<protein>
    <recommendedName>
        <fullName evidence="4">DUF2029 domain-containing protein</fullName>
    </recommendedName>
</protein>
<evidence type="ECO:0000313" key="3">
    <source>
        <dbReference type="Proteomes" id="UP000027284"/>
    </source>
</evidence>
<evidence type="ECO:0008006" key="4">
    <source>
        <dbReference type="Google" id="ProtNLM"/>
    </source>
</evidence>
<feature type="transmembrane region" description="Helical" evidence="1">
    <location>
        <begin position="78"/>
        <end position="95"/>
    </location>
</feature>
<dbReference type="EMBL" id="JMFG01000002">
    <property type="protein sequence ID" value="KDA54908.1"/>
    <property type="molecule type" value="Genomic_DNA"/>
</dbReference>
<feature type="transmembrane region" description="Helical" evidence="1">
    <location>
        <begin position="742"/>
        <end position="764"/>
    </location>
</feature>
<evidence type="ECO:0000313" key="2">
    <source>
        <dbReference type="EMBL" id="KDA54908.1"/>
    </source>
</evidence>
<feature type="transmembrane region" description="Helical" evidence="1">
    <location>
        <begin position="882"/>
        <end position="902"/>
    </location>
</feature>
<feature type="transmembrane region" description="Helical" evidence="1">
    <location>
        <begin position="489"/>
        <end position="508"/>
    </location>
</feature>
<keyword evidence="1" id="KW-0812">Transmembrane</keyword>
<feature type="transmembrane region" description="Helical" evidence="1">
    <location>
        <begin position="572"/>
        <end position="593"/>
    </location>
</feature>
<proteinExistence type="predicted"/>
<dbReference type="RefSeq" id="WP_038046264.1">
    <property type="nucleotide sequence ID" value="NZ_JMFG01000002.1"/>
</dbReference>
<sequence>MRWVRFPFVSLAALLLAGVLAGMDGLPLAEALAGGLALAFLGLVISKLSGWVRFGCELLLLPPAYVLVLTQDPFQRQMLLGFLVPLAAGAAIWGLSRQKPAHGLLAASLWALALVLPGLPVLVGKFGPAGVVALVPVLAAALLASQSPWVWGLGASLGVALASPLHPGVGAGFLAVVWLLSRKQPAPFPRVTPVVQRWAVPLAALGFLGTVLFPWGGVLAFPGFPASPWLWVLVVALAVVTAFLPVPLAAAAWFFGLLWAWPALPVPPDLPGPTLTRQQPEVLLPAGEAGRLYALELALANAGSLPKGTVVGWLEVGKERVLLRAGRDTAEWALLREELKQRGAHGLPAHPVFRPTWGADPPWAVAGRLELFVPAGLQPTLVLAQELAKQVTLSVLQAGPQRPTPKRSVSAEKLLLAAGVLVLLFLPGFWRSSLVSAPWVLLAFGRLTLGLPLQPLRVLLERHGVDLALAAFLLAWWLAFARAIRAQRWALPVVALLVPLALAAPRLAELMGDEPYHVLMAESLVRDHDLKLENNASPDRYAQWVVDLVRQVPDRFLHSPGLALLLSPGYALAGRAGMVQLMSLLGALAFVLLQRRAGALPGSAHARWLAALSLLFAYPFATFATQIWVEMVGVLAVTLLLLWVQHARPFPAAAVAVATVVMKARLGLVSVPLAAVSFWRRWQKKLWAPVVGLLLAGGLGLGLAALWFGNPLDPLGRRALSHLVPQSLRQPLVVTGGLLFDAAYGIAFSSPIWLVALLGLPALWRGSGVGERTLLLSGLATWVALLNYVEWRGGGSPPFRYLVPLVPLFFLGLAQALRRGRTRALFFLALPPTLFTAWIAVTRAPMLFNIGDGGQWLADRLAARFSVDARHFFPSYLRISPASYVTPVVLVLLAAGLWYACSRPAFRRFLPRQAVALWLAAAAGLLFALRTVPDRVVELEDPQVEHRGGALEPHLGAWSRFLYPNGWRLFSGDSLAVPLHLPKARALVVSGWLEGPGSGELCYTLGSGPASCLPISPGAIAVPLPAPDPGRHRLTLQARLPEGASLVLDKLEVQR</sequence>
<reference evidence="2 3" key="1">
    <citation type="submission" date="2014-04" db="EMBL/GenBank/DDBJ databases">
        <title>The Genome Sequence of Thermoanaerobaculum aquaticum MP-01, The First Cultivated Group 23 Acidobacterium.</title>
        <authorList>
            <person name="Stamps B.W."/>
            <person name="Losey N.A."/>
            <person name="Lawson P.A."/>
            <person name="Stevenson B.S."/>
        </authorList>
    </citation>
    <scope>NUCLEOTIDE SEQUENCE [LARGE SCALE GENOMIC DNA]</scope>
    <source>
        <strain evidence="2 3">MP-01</strain>
    </source>
</reference>
<feature type="transmembrane region" description="Helical" evidence="1">
    <location>
        <begin position="101"/>
        <end position="123"/>
    </location>
</feature>
<name>A0A062XVP6_9BACT</name>
<comment type="caution">
    <text evidence="2">The sequence shown here is derived from an EMBL/GenBank/DDBJ whole genome shotgun (WGS) entry which is preliminary data.</text>
</comment>
<feature type="transmembrane region" description="Helical" evidence="1">
    <location>
        <begin position="130"/>
        <end position="151"/>
    </location>
</feature>
<feature type="transmembrane region" description="Helical" evidence="1">
    <location>
        <begin position="230"/>
        <end position="255"/>
    </location>
</feature>
<keyword evidence="1" id="KW-0472">Membrane</keyword>
<feature type="transmembrane region" description="Helical" evidence="1">
    <location>
        <begin position="914"/>
        <end position="932"/>
    </location>
</feature>
<dbReference type="Proteomes" id="UP000027284">
    <property type="component" value="Unassembled WGS sequence"/>
</dbReference>
<keyword evidence="3" id="KW-1185">Reference proteome</keyword>
<feature type="transmembrane region" description="Helical" evidence="1">
    <location>
        <begin position="157"/>
        <end position="181"/>
    </location>
</feature>
<feature type="transmembrane region" description="Helical" evidence="1">
    <location>
        <begin position="414"/>
        <end position="430"/>
    </location>
</feature>
<gene>
    <name evidence="2" type="ORF">EG19_03660</name>
</gene>
<dbReference type="AlphaFoldDB" id="A0A062XVP6"/>
<feature type="transmembrane region" description="Helical" evidence="1">
    <location>
        <begin position="652"/>
        <end position="679"/>
    </location>
</feature>